<comment type="caution">
    <text evidence="1">The sequence shown here is derived from an EMBL/GenBank/DDBJ whole genome shotgun (WGS) entry which is preliminary data.</text>
</comment>
<evidence type="ECO:0000313" key="2">
    <source>
        <dbReference type="Proteomes" id="UP001516400"/>
    </source>
</evidence>
<dbReference type="Proteomes" id="UP001516400">
    <property type="component" value="Unassembled WGS sequence"/>
</dbReference>
<accession>A0ABD2NCL0</accession>
<evidence type="ECO:0000313" key="1">
    <source>
        <dbReference type="EMBL" id="KAL3276493.1"/>
    </source>
</evidence>
<dbReference type="AlphaFoldDB" id="A0ABD2NCL0"/>
<name>A0ABD2NCL0_9CUCU</name>
<protein>
    <recommendedName>
        <fullName evidence="3">PiggyBac transposable element-derived protein domain-containing protein</fullName>
    </recommendedName>
</protein>
<dbReference type="EMBL" id="JABFTP020000103">
    <property type="protein sequence ID" value="KAL3276493.1"/>
    <property type="molecule type" value="Genomic_DNA"/>
</dbReference>
<reference evidence="1 2" key="1">
    <citation type="journal article" date="2021" name="BMC Biol.">
        <title>Horizontally acquired antibacterial genes associated with adaptive radiation of ladybird beetles.</title>
        <authorList>
            <person name="Li H.S."/>
            <person name="Tang X.F."/>
            <person name="Huang Y.H."/>
            <person name="Xu Z.Y."/>
            <person name="Chen M.L."/>
            <person name="Du X.Y."/>
            <person name="Qiu B.Y."/>
            <person name="Chen P.T."/>
            <person name="Zhang W."/>
            <person name="Slipinski A."/>
            <person name="Escalona H.E."/>
            <person name="Waterhouse R.M."/>
            <person name="Zwick A."/>
            <person name="Pang H."/>
        </authorList>
    </citation>
    <scope>NUCLEOTIDE SEQUENCE [LARGE SCALE GENOMIC DNA]</scope>
    <source>
        <strain evidence="1">SYSU2018</strain>
    </source>
</reference>
<organism evidence="1 2">
    <name type="scientific">Cryptolaemus montrouzieri</name>
    <dbReference type="NCBI Taxonomy" id="559131"/>
    <lineage>
        <taxon>Eukaryota</taxon>
        <taxon>Metazoa</taxon>
        <taxon>Ecdysozoa</taxon>
        <taxon>Arthropoda</taxon>
        <taxon>Hexapoda</taxon>
        <taxon>Insecta</taxon>
        <taxon>Pterygota</taxon>
        <taxon>Neoptera</taxon>
        <taxon>Endopterygota</taxon>
        <taxon>Coleoptera</taxon>
        <taxon>Polyphaga</taxon>
        <taxon>Cucujiformia</taxon>
        <taxon>Coccinelloidea</taxon>
        <taxon>Coccinellidae</taxon>
        <taxon>Scymninae</taxon>
        <taxon>Scymnini</taxon>
        <taxon>Cryptolaemus</taxon>
    </lineage>
</organism>
<evidence type="ECO:0008006" key="3">
    <source>
        <dbReference type="Google" id="ProtNLM"/>
    </source>
</evidence>
<proteinExistence type="predicted"/>
<sequence>MMKERFKILNVEELVCFLGLTLLMPQTKKLKLQEFWSKDSLIQTPVFGQIGTFMFYAFFSSTKMICWQVMTLSTKYDHFWTISRTSSKLLFTLSKIFALTKVFCCIKDVFITNSTSPPNAVGFE</sequence>
<gene>
    <name evidence="1" type="ORF">HHI36_011873</name>
</gene>
<keyword evidence="2" id="KW-1185">Reference proteome</keyword>